<dbReference type="AlphaFoldDB" id="A0A0G4GRM6"/>
<feature type="region of interest" description="Disordered" evidence="10">
    <location>
        <begin position="459"/>
        <end position="512"/>
    </location>
</feature>
<keyword evidence="3" id="KW-0963">Cytoplasm</keyword>
<evidence type="ECO:0000313" key="11">
    <source>
        <dbReference type="EMBL" id="CEM33003.1"/>
    </source>
</evidence>
<feature type="region of interest" description="Disordered" evidence="10">
    <location>
        <begin position="102"/>
        <end position="136"/>
    </location>
</feature>
<evidence type="ECO:0000256" key="7">
    <source>
        <dbReference type="ARBA" id="ARBA00023212"/>
    </source>
</evidence>
<evidence type="ECO:0000256" key="1">
    <source>
        <dbReference type="ARBA" id="ARBA00004611"/>
    </source>
</evidence>
<dbReference type="GO" id="GO:0005929">
    <property type="term" value="C:cilium"/>
    <property type="evidence" value="ECO:0007669"/>
    <property type="project" value="TreeGrafter"/>
</dbReference>
<name>A0A0G4GRM6_VITBC</name>
<keyword evidence="12" id="KW-1185">Reference proteome</keyword>
<dbReference type="PANTHER" id="PTHR21648">
    <property type="entry name" value="FLAGELLAR RADIAL SPOKE PROTEIN 3"/>
    <property type="match status" value="1"/>
</dbReference>
<dbReference type="PANTHER" id="PTHR21648:SF0">
    <property type="entry name" value="RADIAL SPOKE HEAD PROTEIN 3 HOMOLOG"/>
    <property type="match status" value="1"/>
</dbReference>
<feature type="compositionally biased region" description="Basic and acidic residues" evidence="10">
    <location>
        <begin position="480"/>
        <end position="501"/>
    </location>
</feature>
<proteinExistence type="inferred from homology"/>
<keyword evidence="7" id="KW-0206">Cytoskeleton</keyword>
<comment type="subcellular location">
    <subcellularLocation>
        <location evidence="1">Cytoplasm</location>
        <location evidence="1">Cytoskeleton</location>
        <location evidence="1">Flagellum axoneme</location>
    </subcellularLocation>
</comment>
<protein>
    <submittedName>
        <fullName evidence="11">Uncharacterized protein</fullName>
    </submittedName>
</protein>
<dbReference type="Pfam" id="PF06098">
    <property type="entry name" value="Radial_spoke_3"/>
    <property type="match status" value="1"/>
</dbReference>
<keyword evidence="8" id="KW-0966">Cell projection</keyword>
<evidence type="ECO:0000256" key="4">
    <source>
        <dbReference type="ARBA" id="ARBA00022553"/>
    </source>
</evidence>
<evidence type="ECO:0000256" key="9">
    <source>
        <dbReference type="SAM" id="Coils"/>
    </source>
</evidence>
<dbReference type="InParanoid" id="A0A0G4GRM6"/>
<evidence type="ECO:0000256" key="5">
    <source>
        <dbReference type="ARBA" id="ARBA00022846"/>
    </source>
</evidence>
<dbReference type="VEuPathDB" id="CryptoDB:Vbra_18408"/>
<keyword evidence="9" id="KW-0175">Coiled coil</keyword>
<organism evidence="11 12">
    <name type="scientific">Vitrella brassicaformis (strain CCMP3155)</name>
    <dbReference type="NCBI Taxonomy" id="1169540"/>
    <lineage>
        <taxon>Eukaryota</taxon>
        <taxon>Sar</taxon>
        <taxon>Alveolata</taxon>
        <taxon>Colpodellida</taxon>
        <taxon>Vitrellaceae</taxon>
        <taxon>Vitrella</taxon>
    </lineage>
</organism>
<feature type="coiled-coil region" evidence="9">
    <location>
        <begin position="211"/>
        <end position="273"/>
    </location>
</feature>
<feature type="compositionally biased region" description="Basic and acidic residues" evidence="10">
    <location>
        <begin position="102"/>
        <end position="111"/>
    </location>
</feature>
<evidence type="ECO:0000256" key="10">
    <source>
        <dbReference type="SAM" id="MobiDB-lite"/>
    </source>
</evidence>
<dbReference type="Proteomes" id="UP000041254">
    <property type="component" value="Unassembled WGS sequence"/>
</dbReference>
<keyword evidence="4" id="KW-0597">Phosphoprotein</keyword>
<sequence>MSVRGSTTATTAYHAFANRPQVVGPRRKYRWEDSTQEVLGTRGTIPSGMAAPTKAASGSGARAMKGVAMMWSQRVHRGPPASVLSYSKDPSRVDPATIAREAEKRREEARQAKKRLAARSKKAEKSPFATPMPDPPRFPVDLMPHLVEQTPRAVHRDNVTQIDEFLPQPPAQPYRPAKTGIDNSTQIKPTDLFHFDREVEPILDVIINKTLEQAQTEVEEEEEMKSLLIYKEEWRERKVAVLKEQQKEVERERKRMEEKNKLMDANRKRVAREKEAMRKVEALEISNRYLRDLADTALTSLAKSGAFPDPVEIVIEQTFLPWVVEECERHYETLRVADTCVANAIESAMEESLRRTEASRQEQVKIFEDFCTHERDRRDIPRGNMRIKVKTESGETVVIGPVKVHADEPMSDVNLRVMDWINTNQPELAEAFPHGVILNIDDKPAEETNALFATEPGQLWLSAAPEPPPPPIQEEEAEPVEGKGEGEREGEGEGVEGRDKQGEEEDKGDEEQ</sequence>
<reference evidence="11 12" key="1">
    <citation type="submission" date="2014-11" db="EMBL/GenBank/DDBJ databases">
        <authorList>
            <person name="Zhu J."/>
            <person name="Qi W."/>
            <person name="Song R."/>
        </authorList>
    </citation>
    <scope>NUCLEOTIDE SEQUENCE [LARGE SCALE GENOMIC DNA]</scope>
</reference>
<evidence type="ECO:0000256" key="2">
    <source>
        <dbReference type="ARBA" id="ARBA00006737"/>
    </source>
</evidence>
<comment type="similarity">
    <text evidence="2">Belongs to the flagellar radial spoke RSP3 family.</text>
</comment>
<evidence type="ECO:0000256" key="3">
    <source>
        <dbReference type="ARBA" id="ARBA00022490"/>
    </source>
</evidence>
<feature type="compositionally biased region" description="Acidic residues" evidence="10">
    <location>
        <begin position="502"/>
        <end position="512"/>
    </location>
</feature>
<keyword evidence="5" id="KW-0282">Flagellum</keyword>
<accession>A0A0G4GRM6</accession>
<evidence type="ECO:0000256" key="8">
    <source>
        <dbReference type="ARBA" id="ARBA00023273"/>
    </source>
</evidence>
<evidence type="ECO:0000313" key="12">
    <source>
        <dbReference type="Proteomes" id="UP000041254"/>
    </source>
</evidence>
<gene>
    <name evidence="11" type="ORF">Vbra_18408</name>
</gene>
<dbReference type="STRING" id="1169540.A0A0G4GRM6"/>
<evidence type="ECO:0000256" key="6">
    <source>
        <dbReference type="ARBA" id="ARBA00023069"/>
    </source>
</evidence>
<dbReference type="InterPro" id="IPR009290">
    <property type="entry name" value="Radial_spoke_3"/>
</dbReference>
<dbReference type="EMBL" id="CDMY01000770">
    <property type="protein sequence ID" value="CEM33003.1"/>
    <property type="molecule type" value="Genomic_DNA"/>
</dbReference>
<feature type="region of interest" description="Disordered" evidence="10">
    <location>
        <begin position="165"/>
        <end position="186"/>
    </location>
</feature>
<feature type="compositionally biased region" description="Basic residues" evidence="10">
    <location>
        <begin position="112"/>
        <end position="122"/>
    </location>
</feature>
<dbReference type="OrthoDB" id="313308at2759"/>
<keyword evidence="6" id="KW-0969">Cilium</keyword>